<comment type="caution">
    <text evidence="9">The sequence shown here is derived from an EMBL/GenBank/DDBJ whole genome shotgun (WGS) entry which is preliminary data.</text>
</comment>
<dbReference type="SMART" id="SM00698">
    <property type="entry name" value="MORN"/>
    <property type="match status" value="7"/>
</dbReference>
<reference evidence="9 10" key="1">
    <citation type="submission" date="2019-08" db="EMBL/GenBank/DDBJ databases">
        <title>The genome of the soybean aphid Biotype 1, its phylome, world population structure and adaptation to the North American continent.</title>
        <authorList>
            <person name="Giordano R."/>
            <person name="Donthu R.K."/>
            <person name="Hernandez A.G."/>
            <person name="Wright C.L."/>
            <person name="Zimin A.V."/>
        </authorList>
    </citation>
    <scope>NUCLEOTIDE SEQUENCE [LARGE SCALE GENOMIC DNA]</scope>
    <source>
        <tissue evidence="9">Whole aphids</tissue>
    </source>
</reference>
<keyword evidence="6" id="KW-0969">Cilium</keyword>
<sequence length="778" mass="86978">MAFSEEPKVYICMFTALFNIDITQSLATYFCLSQKYLNIKYYVVYTEKILSKIMNFITLRPYEVTSGAPVKSFRFLESFDDKRPLSEVIRDETHHKLNAKFYNSMIGYVIDHKEHLSPLETTGIQEKLETISETKNMNRVTYKSGNLFEGQLSDWIPRNTGRLCLDSGAIYEGQLNDGIPEGRGIIKWLDGSWYRGEFLKGLRHGRGLHVSCEDGRRWYSGEWANGKRNGRGETSCCVGQPDGALNYSGDWVDGRPHGSGTASWPDGTQYTGGWVDGRQHGRGKTVWPNDHVYEGDWVDGHMDGTGTYEWNSNPRDCDRLVLLCLCDKYTGQWSMSKKHGLGVFYSVDTGTTITGRWVNDSLDGPCEIVLSTGRPPKASGLEFCNDVLYETLMATPPTTANTNQKITASTPAGRKRRLSYKPVSAIPITNCPLLVTSGSHVQGSYFDSRSFRETASNRLVRADIQLADQGTKCGYDLTDHVLKITDMCKNELNVVNTPVLEPDLRDAERTLSVYDERLAELYKAYGAFLADGPITYRPLMTRLGLWQIIIDNRLHNYAFVSAHDPFEPIYFWQFVHAVCTLATVAYDRTRRQTAHKTNRTAGGNGLLASALHDLFVEHVKIDIVPTSYVDLLGDDPSAAGRWANSRKTMTTMYDVFRTITTTDAESPPPPITVHRLIQLCGGNDGVLPAVLDVLLGLAGDVATAAAVFEFSTSTVAKLLSEACPTAKDNRDDFPHAPLMALDERLTFADWYRFVLMCVRECRVPIPEKSDAVVSSITV</sequence>
<evidence type="ECO:0000256" key="6">
    <source>
        <dbReference type="ARBA" id="ARBA00023069"/>
    </source>
</evidence>
<comment type="subcellular location">
    <subcellularLocation>
        <location evidence="1">Cell projection</location>
        <location evidence="1">Cilium</location>
        <location evidence="1">Flagellum</location>
    </subcellularLocation>
    <subcellularLocation>
        <location evidence="2">Cytoplasm</location>
        <location evidence="2">Cytoskeleton</location>
        <location evidence="2">Cilium axoneme</location>
    </subcellularLocation>
</comment>
<evidence type="ECO:0000256" key="3">
    <source>
        <dbReference type="ARBA" id="ARBA00022490"/>
    </source>
</evidence>
<proteinExistence type="predicted"/>
<dbReference type="GO" id="GO:0031514">
    <property type="term" value="C:motile cilium"/>
    <property type="evidence" value="ECO:0007669"/>
    <property type="project" value="UniProtKB-SubCell"/>
</dbReference>
<keyword evidence="5" id="KW-0282">Flagellum</keyword>
<dbReference type="GO" id="GO:0005930">
    <property type="term" value="C:axoneme"/>
    <property type="evidence" value="ECO:0007669"/>
    <property type="project" value="UniProtKB-SubCell"/>
</dbReference>
<evidence type="ECO:0000256" key="7">
    <source>
        <dbReference type="ARBA" id="ARBA00023212"/>
    </source>
</evidence>
<dbReference type="AlphaFoldDB" id="A0A6G0U319"/>
<dbReference type="Pfam" id="PF02493">
    <property type="entry name" value="MORN"/>
    <property type="match status" value="7"/>
</dbReference>
<dbReference type="SUPFAM" id="SSF82185">
    <property type="entry name" value="Histone H3 K4-specific methyltransferase SET7/9 N-terminal domain"/>
    <property type="match status" value="2"/>
</dbReference>
<evidence type="ECO:0000313" key="10">
    <source>
        <dbReference type="Proteomes" id="UP000475862"/>
    </source>
</evidence>
<evidence type="ECO:0000256" key="1">
    <source>
        <dbReference type="ARBA" id="ARBA00004230"/>
    </source>
</evidence>
<name>A0A6G0U319_APHGL</name>
<keyword evidence="10" id="KW-1185">Reference proteome</keyword>
<dbReference type="Gene3D" id="2.20.110.10">
    <property type="entry name" value="Histone H3 K4-specific methyltransferase SET7/9 N-terminal domain"/>
    <property type="match status" value="2"/>
</dbReference>
<gene>
    <name evidence="9" type="ORF">AGLY_002930</name>
</gene>
<dbReference type="OrthoDB" id="294378at2759"/>
<dbReference type="InterPro" id="IPR003409">
    <property type="entry name" value="MORN"/>
</dbReference>
<evidence type="ECO:0000256" key="8">
    <source>
        <dbReference type="ARBA" id="ARBA00023273"/>
    </source>
</evidence>
<keyword evidence="4" id="KW-0677">Repeat</keyword>
<dbReference type="PANTHER" id="PTHR46613:SF1">
    <property type="entry name" value="RADIAL SPOKE HEAD 10 HOMOLOG B-RELATED"/>
    <property type="match status" value="1"/>
</dbReference>
<organism evidence="9 10">
    <name type="scientific">Aphis glycines</name>
    <name type="common">Soybean aphid</name>
    <dbReference type="NCBI Taxonomy" id="307491"/>
    <lineage>
        <taxon>Eukaryota</taxon>
        <taxon>Metazoa</taxon>
        <taxon>Ecdysozoa</taxon>
        <taxon>Arthropoda</taxon>
        <taxon>Hexapoda</taxon>
        <taxon>Insecta</taxon>
        <taxon>Pterygota</taxon>
        <taxon>Neoptera</taxon>
        <taxon>Paraneoptera</taxon>
        <taxon>Hemiptera</taxon>
        <taxon>Sternorrhyncha</taxon>
        <taxon>Aphidomorpha</taxon>
        <taxon>Aphidoidea</taxon>
        <taxon>Aphididae</taxon>
        <taxon>Aphidini</taxon>
        <taxon>Aphis</taxon>
        <taxon>Aphis</taxon>
    </lineage>
</organism>
<evidence type="ECO:0000313" key="9">
    <source>
        <dbReference type="EMBL" id="KAE9543019.1"/>
    </source>
</evidence>
<accession>A0A6G0U319</accession>
<dbReference type="Proteomes" id="UP000475862">
    <property type="component" value="Unassembled WGS sequence"/>
</dbReference>
<evidence type="ECO:0000256" key="2">
    <source>
        <dbReference type="ARBA" id="ARBA00004430"/>
    </source>
</evidence>
<dbReference type="EMBL" id="VYZN01000009">
    <property type="protein sequence ID" value="KAE9543019.1"/>
    <property type="molecule type" value="Genomic_DNA"/>
</dbReference>
<keyword evidence="7" id="KW-0206">Cytoskeleton</keyword>
<keyword evidence="8" id="KW-0966">Cell projection</keyword>
<evidence type="ECO:0000256" key="5">
    <source>
        <dbReference type="ARBA" id="ARBA00022846"/>
    </source>
</evidence>
<keyword evidence="3" id="KW-0963">Cytoplasm</keyword>
<dbReference type="PANTHER" id="PTHR46613">
    <property type="entry name" value="RADIAL SPOKE HEAD 10 HOMOLOG B-RELATED"/>
    <property type="match status" value="1"/>
</dbReference>
<protein>
    <submittedName>
        <fullName evidence="9">Uncharacterized protein</fullName>
    </submittedName>
</protein>
<evidence type="ECO:0000256" key="4">
    <source>
        <dbReference type="ARBA" id="ARBA00022737"/>
    </source>
</evidence>